<evidence type="ECO:0000313" key="5">
    <source>
        <dbReference type="Proteomes" id="UP001215280"/>
    </source>
</evidence>
<sequence length="407" mass="45002">MSSLFPPAPTPATKLGRYRQLAPRAAVHVSPLALGGMSIGDKWAKIGMGAMDKESSFKLLDAYFDAGGNHIDTANEYQHGSSEEFIGEWAETRGYRDQLVIATKISEYTSQGRGHDDTIKQKTSFMGNNAKSLKLSVDLSLERLRTTYIDILYVHWWDLHTSVEEIMDSLHHLVVAGKVLYLGISDSPAWFIVKANDYAKANGKTPFAVCQVPYSVLRRDIEREILPMCKHEGSSQLGIALVLFWTLAGGKIRTDAEEEKRRTTGEGGRTMMGPWERTEDEKKMCTALEVVAKQVGTKHITAVAIAYTMHKAPFVFPIIGGRKPEQLLANIEALDITLSREQIAYIEGVLPFDRGFPNGLLGEYGHGTYPFLMTTYAAFDPQPVLPPVLPAAQQREANTTAVSGEHS</sequence>
<dbReference type="SUPFAM" id="SSF51430">
    <property type="entry name" value="NAD(P)-linked oxidoreductase"/>
    <property type="match status" value="1"/>
</dbReference>
<protein>
    <submittedName>
        <fullName evidence="4">Aryl-alcohol dehydrogenase</fullName>
    </submittedName>
</protein>
<dbReference type="Pfam" id="PF00248">
    <property type="entry name" value="Aldo_ket_red"/>
    <property type="match status" value="1"/>
</dbReference>
<dbReference type="InterPro" id="IPR050523">
    <property type="entry name" value="AKR_Detox_Biosynth"/>
</dbReference>
<evidence type="ECO:0000256" key="2">
    <source>
        <dbReference type="ARBA" id="ARBA00038157"/>
    </source>
</evidence>
<evidence type="ECO:0000256" key="1">
    <source>
        <dbReference type="ARBA" id="ARBA00022857"/>
    </source>
</evidence>
<dbReference type="AlphaFoldDB" id="A0AAD7HCF2"/>
<dbReference type="PANTHER" id="PTHR43364">
    <property type="entry name" value="NADH-SPECIFIC METHYLGLYOXAL REDUCTASE-RELATED"/>
    <property type="match status" value="1"/>
</dbReference>
<proteinExistence type="inferred from homology"/>
<comment type="similarity">
    <text evidence="2">Belongs to the aldo/keto reductase family. Aldo/keto reductase 2 subfamily.</text>
</comment>
<gene>
    <name evidence="4" type="ORF">DFH07DRAFT_1012755</name>
</gene>
<reference evidence="4" key="1">
    <citation type="submission" date="2023-03" db="EMBL/GenBank/DDBJ databases">
        <title>Massive genome expansion in bonnet fungi (Mycena s.s.) driven by repeated elements and novel gene families across ecological guilds.</title>
        <authorList>
            <consortium name="Lawrence Berkeley National Laboratory"/>
            <person name="Harder C.B."/>
            <person name="Miyauchi S."/>
            <person name="Viragh M."/>
            <person name="Kuo A."/>
            <person name="Thoen E."/>
            <person name="Andreopoulos B."/>
            <person name="Lu D."/>
            <person name="Skrede I."/>
            <person name="Drula E."/>
            <person name="Henrissat B."/>
            <person name="Morin E."/>
            <person name="Kohler A."/>
            <person name="Barry K."/>
            <person name="LaButti K."/>
            <person name="Morin E."/>
            <person name="Salamov A."/>
            <person name="Lipzen A."/>
            <person name="Mereny Z."/>
            <person name="Hegedus B."/>
            <person name="Baldrian P."/>
            <person name="Stursova M."/>
            <person name="Weitz H."/>
            <person name="Taylor A."/>
            <person name="Grigoriev I.V."/>
            <person name="Nagy L.G."/>
            <person name="Martin F."/>
            <person name="Kauserud H."/>
        </authorList>
    </citation>
    <scope>NUCLEOTIDE SEQUENCE</scope>
    <source>
        <strain evidence="4">CBHHK188m</strain>
    </source>
</reference>
<dbReference type="Gene3D" id="3.20.20.100">
    <property type="entry name" value="NADP-dependent oxidoreductase domain"/>
    <property type="match status" value="1"/>
</dbReference>
<accession>A0AAD7HCF2</accession>
<dbReference type="Proteomes" id="UP001215280">
    <property type="component" value="Unassembled WGS sequence"/>
</dbReference>
<dbReference type="EMBL" id="JARJLG010000319">
    <property type="protein sequence ID" value="KAJ7717373.1"/>
    <property type="molecule type" value="Genomic_DNA"/>
</dbReference>
<evidence type="ECO:0000313" key="4">
    <source>
        <dbReference type="EMBL" id="KAJ7717373.1"/>
    </source>
</evidence>
<feature type="domain" description="NADP-dependent oxidoreductase" evidence="3">
    <location>
        <begin position="31"/>
        <end position="349"/>
    </location>
</feature>
<comment type="caution">
    <text evidence="4">The sequence shown here is derived from an EMBL/GenBank/DDBJ whole genome shotgun (WGS) entry which is preliminary data.</text>
</comment>
<keyword evidence="1" id="KW-0521">NADP</keyword>
<organism evidence="4 5">
    <name type="scientific">Mycena maculata</name>
    <dbReference type="NCBI Taxonomy" id="230809"/>
    <lineage>
        <taxon>Eukaryota</taxon>
        <taxon>Fungi</taxon>
        <taxon>Dikarya</taxon>
        <taxon>Basidiomycota</taxon>
        <taxon>Agaricomycotina</taxon>
        <taxon>Agaricomycetes</taxon>
        <taxon>Agaricomycetidae</taxon>
        <taxon>Agaricales</taxon>
        <taxon>Marasmiineae</taxon>
        <taxon>Mycenaceae</taxon>
        <taxon>Mycena</taxon>
    </lineage>
</organism>
<evidence type="ECO:0000259" key="3">
    <source>
        <dbReference type="Pfam" id="PF00248"/>
    </source>
</evidence>
<dbReference type="InterPro" id="IPR036812">
    <property type="entry name" value="NAD(P)_OxRdtase_dom_sf"/>
</dbReference>
<dbReference type="PANTHER" id="PTHR43364:SF7">
    <property type="entry name" value="NADP-DEPENDENT OXIDOREDUCTASE DOMAIN-CONTAINING PROTEIN-RELATED"/>
    <property type="match status" value="1"/>
</dbReference>
<keyword evidence="5" id="KW-1185">Reference proteome</keyword>
<name>A0AAD7HCF2_9AGAR</name>
<dbReference type="InterPro" id="IPR023210">
    <property type="entry name" value="NADP_OxRdtase_dom"/>
</dbReference>